<dbReference type="InterPro" id="IPR001025">
    <property type="entry name" value="BAH_dom"/>
</dbReference>
<name>A0AAV6P9N4_9ROSI</name>
<dbReference type="AlphaFoldDB" id="A0AAV6P9N4"/>
<evidence type="ECO:0000313" key="5">
    <source>
        <dbReference type="EMBL" id="KAG6608232.1"/>
    </source>
</evidence>
<dbReference type="SMART" id="SM00439">
    <property type="entry name" value="BAH"/>
    <property type="match status" value="1"/>
</dbReference>
<feature type="non-terminal residue" evidence="5">
    <location>
        <position position="1"/>
    </location>
</feature>
<reference evidence="5 6" key="1">
    <citation type="journal article" date="2021" name="Hortic Res">
        <title>The domestication of Cucurbita argyrosperma as revealed by the genome of its wild relative.</title>
        <authorList>
            <person name="Barrera-Redondo J."/>
            <person name="Sanchez-de la Vega G."/>
            <person name="Aguirre-Liguori J.A."/>
            <person name="Castellanos-Morales G."/>
            <person name="Gutierrez-Guerrero Y.T."/>
            <person name="Aguirre-Dugua X."/>
            <person name="Aguirre-Planter E."/>
            <person name="Tenaillon M.I."/>
            <person name="Lira-Saade R."/>
            <person name="Eguiarte L.E."/>
        </authorList>
    </citation>
    <scope>NUCLEOTIDE SEQUENCE [LARGE SCALE GENOMIC DNA]</scope>
    <source>
        <strain evidence="5">JBR-2021</strain>
    </source>
</reference>
<feature type="compositionally biased region" description="Basic and acidic residues" evidence="2">
    <location>
        <begin position="415"/>
        <end position="437"/>
    </location>
</feature>
<dbReference type="EMBL" id="JAGKQH010000001">
    <property type="protein sequence ID" value="KAG6608232.1"/>
    <property type="molecule type" value="Genomic_DNA"/>
</dbReference>
<feature type="domain" description="RRM" evidence="3">
    <location>
        <begin position="500"/>
        <end position="583"/>
    </location>
</feature>
<dbReference type="Pfam" id="PF01426">
    <property type="entry name" value="BAH"/>
    <property type="match status" value="1"/>
</dbReference>
<proteinExistence type="predicted"/>
<feature type="compositionally biased region" description="Basic and acidic residues" evidence="2">
    <location>
        <begin position="330"/>
        <end position="382"/>
    </location>
</feature>
<dbReference type="PROSITE" id="PS50102">
    <property type="entry name" value="RRM"/>
    <property type="match status" value="1"/>
</dbReference>
<feature type="compositionally biased region" description="Basic and acidic residues" evidence="2">
    <location>
        <begin position="284"/>
        <end position="294"/>
    </location>
</feature>
<dbReference type="FunFam" id="2.30.30.490:FF:000017">
    <property type="entry name" value="Bromo-adjacent homology (BAH) domain-containing protein"/>
    <property type="match status" value="1"/>
</dbReference>
<dbReference type="GO" id="GO:0003682">
    <property type="term" value="F:chromatin binding"/>
    <property type="evidence" value="ECO:0007669"/>
    <property type="project" value="InterPro"/>
</dbReference>
<sequence length="694" mass="78841">MSHAPHALKRRLAEPEVEPRRAFGTRALSRVLLLECVYDFEFLFVQVISLDFRLHLFLEEIRFGIMVETEQEEKVEFQWGKRKGIGGKKKDVSFYESFTYDGVEYFLYDSVYLYKEGEPEPYIGKILKIWQNPDKTKKVKILWFFRPCEILNYLGAEDTRDNELFLASGDGVGLANVNSLEVIAGKCSVLCYSNDSRNPRPSDEALKKADFVFCRTFDVGKLEVCNEICEKIAGVEVKFLLNKVDTSKDVKRAEKDAIVNTESEDLSGWNTSNGESTLKTNDSTVEKSTEDNVDLKASLSIEKSSNEEKSGVCVSNGGNGMANTSSKHKNILDDKVSSKLKIDYNKTPGKDALPKDVEGRVKSPRDSSEVEHRPAKKAKLDSFVHLSLGKTKNDNQKPGLNRSNGDMWASSPKIHVSEDASRTKNVKDSHGTKDSLIKKPKLDEKPTKVSIGKNLKPSVADCKIDGQIVEVTRRPDADRSRWFKGLPWEERMKNAHEQGTLVLIQNFDPAYTSGEVEDIVWHAFNESCTAKMIQRTANSMPHIGQAYIVFKTKEAAEKVVRKLDEGCLLLANGNALVGSFATPHLQLKKQPYFGHHSIDKLRHLMQREMKEAVSTSHCSQPNTVEYDMAMEWCLLQERSELTWKKLFKQQEEDGDRLKFSCSCKLSKWINWTLYIETRGSRLDEGPSFWRNLIR</sequence>
<accession>A0AAV6P9N4</accession>
<keyword evidence="6" id="KW-1185">Reference proteome</keyword>
<evidence type="ECO:0000256" key="1">
    <source>
        <dbReference type="PROSITE-ProRule" id="PRU00176"/>
    </source>
</evidence>
<keyword evidence="1" id="KW-0694">RNA-binding</keyword>
<feature type="domain" description="BAH" evidence="4">
    <location>
        <begin position="103"/>
        <end position="228"/>
    </location>
</feature>
<feature type="compositionally biased region" description="Polar residues" evidence="2">
    <location>
        <begin position="268"/>
        <end position="283"/>
    </location>
</feature>
<dbReference type="PANTHER" id="PTHR47073">
    <property type="entry name" value="PROTEIN ANTI-SILENCING 1"/>
    <property type="match status" value="1"/>
</dbReference>
<dbReference type="GO" id="GO:0003723">
    <property type="term" value="F:RNA binding"/>
    <property type="evidence" value="ECO:0007669"/>
    <property type="project" value="UniProtKB-UniRule"/>
</dbReference>
<dbReference type="PROSITE" id="PS51038">
    <property type="entry name" value="BAH"/>
    <property type="match status" value="1"/>
</dbReference>
<evidence type="ECO:0000313" key="6">
    <source>
        <dbReference type="Proteomes" id="UP000685013"/>
    </source>
</evidence>
<dbReference type="PANTHER" id="PTHR47073:SF2">
    <property type="entry name" value="PROTEIN ANTI-SILENCING 1"/>
    <property type="match status" value="1"/>
</dbReference>
<evidence type="ECO:0000259" key="4">
    <source>
        <dbReference type="PROSITE" id="PS51038"/>
    </source>
</evidence>
<protein>
    <submittedName>
        <fullName evidence="5">Protein ANTI-SILENCING 1</fullName>
    </submittedName>
</protein>
<evidence type="ECO:0000259" key="3">
    <source>
        <dbReference type="PROSITE" id="PS50102"/>
    </source>
</evidence>
<gene>
    <name evidence="5" type="primary">ASI1</name>
    <name evidence="5" type="ORF">SDJN03_01574</name>
</gene>
<evidence type="ECO:0000256" key="2">
    <source>
        <dbReference type="SAM" id="MobiDB-lite"/>
    </source>
</evidence>
<organism evidence="5 6">
    <name type="scientific">Cucurbita argyrosperma subsp. sororia</name>
    <dbReference type="NCBI Taxonomy" id="37648"/>
    <lineage>
        <taxon>Eukaryota</taxon>
        <taxon>Viridiplantae</taxon>
        <taxon>Streptophyta</taxon>
        <taxon>Embryophyta</taxon>
        <taxon>Tracheophyta</taxon>
        <taxon>Spermatophyta</taxon>
        <taxon>Magnoliopsida</taxon>
        <taxon>eudicotyledons</taxon>
        <taxon>Gunneridae</taxon>
        <taxon>Pentapetalae</taxon>
        <taxon>rosids</taxon>
        <taxon>fabids</taxon>
        <taxon>Cucurbitales</taxon>
        <taxon>Cucurbitaceae</taxon>
        <taxon>Cucurbiteae</taxon>
        <taxon>Cucurbita</taxon>
    </lineage>
</organism>
<comment type="caution">
    <text evidence="5">The sequence shown here is derived from an EMBL/GenBank/DDBJ whole genome shotgun (WGS) entry which is preliminary data.</text>
</comment>
<dbReference type="InterPro" id="IPR000504">
    <property type="entry name" value="RRM_dom"/>
</dbReference>
<dbReference type="Proteomes" id="UP000685013">
    <property type="component" value="Chromosome 1"/>
</dbReference>
<feature type="region of interest" description="Disordered" evidence="2">
    <location>
        <begin position="264"/>
        <end position="437"/>
    </location>
</feature>